<feature type="region of interest" description="Disordered" evidence="7">
    <location>
        <begin position="465"/>
        <end position="487"/>
    </location>
</feature>
<dbReference type="STRING" id="69293.ENSGACP00000025222"/>
<evidence type="ECO:0000256" key="4">
    <source>
        <dbReference type="ARBA" id="ARBA00022989"/>
    </source>
</evidence>
<dbReference type="PANTHER" id="PTHR11958:SF63">
    <property type="entry name" value="AMINO ACID TRANSPORTER"/>
    <property type="match status" value="1"/>
</dbReference>
<dbReference type="PRINTS" id="PR00173">
    <property type="entry name" value="EDTRNSPORT"/>
</dbReference>
<dbReference type="InterPro" id="IPR001991">
    <property type="entry name" value="Na-dicarboxylate_symporter"/>
</dbReference>
<proteinExistence type="inferred from homology"/>
<keyword evidence="2 6" id="KW-0813">Transport</keyword>
<dbReference type="GeneTree" id="ENSGT00940000167953"/>
<keyword evidence="5 6" id="KW-0472">Membrane</keyword>
<evidence type="ECO:0000256" key="6">
    <source>
        <dbReference type="RuleBase" id="RU361216"/>
    </source>
</evidence>
<dbReference type="SUPFAM" id="SSF118215">
    <property type="entry name" value="Proton glutamate symport protein"/>
    <property type="match status" value="1"/>
</dbReference>
<reference evidence="8" key="3">
    <citation type="submission" date="2025-09" db="UniProtKB">
        <authorList>
            <consortium name="Ensembl"/>
        </authorList>
    </citation>
    <scope>IDENTIFICATION</scope>
</reference>
<dbReference type="Bgee" id="ENSGACG00000019073">
    <property type="expression patterns" value="Expressed in testis"/>
</dbReference>
<dbReference type="OMA" id="VKHYRLE"/>
<feature type="transmembrane region" description="Helical" evidence="6">
    <location>
        <begin position="42"/>
        <end position="60"/>
    </location>
</feature>
<evidence type="ECO:0000256" key="5">
    <source>
        <dbReference type="ARBA" id="ARBA00023136"/>
    </source>
</evidence>
<organism evidence="8 9">
    <name type="scientific">Gasterosteus aculeatus aculeatus</name>
    <name type="common">three-spined stickleback</name>
    <dbReference type="NCBI Taxonomy" id="481459"/>
    <lineage>
        <taxon>Eukaryota</taxon>
        <taxon>Metazoa</taxon>
        <taxon>Chordata</taxon>
        <taxon>Craniata</taxon>
        <taxon>Vertebrata</taxon>
        <taxon>Euteleostomi</taxon>
        <taxon>Actinopterygii</taxon>
        <taxon>Neopterygii</taxon>
        <taxon>Teleostei</taxon>
        <taxon>Neoteleostei</taxon>
        <taxon>Acanthomorphata</taxon>
        <taxon>Eupercaria</taxon>
        <taxon>Perciformes</taxon>
        <taxon>Cottioidei</taxon>
        <taxon>Gasterosteales</taxon>
        <taxon>Gasterosteidae</taxon>
        <taxon>Gasterosteus</taxon>
    </lineage>
</organism>
<comment type="subcellular location">
    <subcellularLocation>
        <location evidence="1 6">Membrane</location>
        <topology evidence="1 6">Multi-pass membrane protein</topology>
    </subcellularLocation>
</comment>
<feature type="region of interest" description="Disordered" evidence="7">
    <location>
        <begin position="1"/>
        <end position="20"/>
    </location>
</feature>
<keyword evidence="6" id="KW-0769">Symport</keyword>
<dbReference type="Proteomes" id="UP000007635">
    <property type="component" value="Chromosome IX"/>
</dbReference>
<dbReference type="AlphaFoldDB" id="G3Q5R6"/>
<dbReference type="InterPro" id="IPR050746">
    <property type="entry name" value="DAACS"/>
</dbReference>
<dbReference type="eggNOG" id="KOG3787">
    <property type="taxonomic scope" value="Eukaryota"/>
</dbReference>
<dbReference type="Pfam" id="PF00375">
    <property type="entry name" value="SDF"/>
    <property type="match status" value="1"/>
</dbReference>
<keyword evidence="9" id="KW-1185">Reference proteome</keyword>
<feature type="transmembrane region" description="Helical" evidence="6">
    <location>
        <begin position="115"/>
        <end position="135"/>
    </location>
</feature>
<reference evidence="8" key="2">
    <citation type="submission" date="2025-08" db="UniProtKB">
        <authorList>
            <consortium name="Ensembl"/>
        </authorList>
    </citation>
    <scope>IDENTIFICATION</scope>
</reference>
<dbReference type="InParanoid" id="G3Q5R6"/>
<reference evidence="8 9" key="1">
    <citation type="journal article" date="2021" name="G3 (Bethesda)">
        <title>Improved contiguity of the threespine stickleback genome using long-read sequencing.</title>
        <authorList>
            <person name="Nath S."/>
            <person name="Shaw D.E."/>
            <person name="White M.A."/>
        </authorList>
    </citation>
    <scope>NUCLEOTIDE SEQUENCE [LARGE SCALE GENOMIC DNA]</scope>
    <source>
        <strain evidence="8 9">Lake Benthic</strain>
    </source>
</reference>
<feature type="transmembrane region" description="Helical" evidence="6">
    <location>
        <begin position="241"/>
        <end position="264"/>
    </location>
</feature>
<name>G3Q5R6_GASAC</name>
<sequence length="519" mass="56647">MVLASKPSERGSGGMEGDANPRRCAARVQKCYRNIVRDKYPALRPAVCVLGISLGLILKFKVPAAAREDLILVGFPGEIVLNFIQAISIPFIISTIITGFSAVETSTKVGRRATAFFLSTSLLSVTSGLILVMLIQPGVTYGETGEDAESFAIVEDLLDVLWNIFPSSLFVSCFQRHNSERREADSNSGLETNAAHYVEGTNTLGLIFWSFVFGQIFHNGGNETEKIRGTFAALRFFSKSWLHYSLSFLPFGVLFLVSSQVIEFQDWEIISKLGKLIGVVHAGLLFHGAVVLPLIYFSFTKCNPCAVLRKVYPALLSAFLNSSSSATLPLTLQRCEEELGVDRRISRYMLPIGTKINKNGTALYEVIAVVFIAQLSHIHPDTSQLISIFVLAAVIAGTEGISSTWFLTTFFVLRAVGLPAEGAAILVVIDWLIKPCNTVVNVFGNCIAVALIHEVSKNDLEEMMESGEEMGSDDQAVPSPARMHRSNAEGLHQEDIELHILGQASDDALNTQPETPAVE</sequence>
<evidence type="ECO:0000256" key="2">
    <source>
        <dbReference type="ARBA" id="ARBA00022448"/>
    </source>
</evidence>
<evidence type="ECO:0000313" key="9">
    <source>
        <dbReference type="Proteomes" id="UP000007635"/>
    </source>
</evidence>
<dbReference type="GO" id="GO:0015501">
    <property type="term" value="F:glutamate:sodium symporter activity"/>
    <property type="evidence" value="ECO:0007669"/>
    <property type="project" value="TreeGrafter"/>
</dbReference>
<dbReference type="PANTHER" id="PTHR11958">
    <property type="entry name" value="SODIUM/DICARBOXYLATE SYMPORTER-RELATED"/>
    <property type="match status" value="1"/>
</dbReference>
<evidence type="ECO:0000256" key="7">
    <source>
        <dbReference type="SAM" id="MobiDB-lite"/>
    </source>
</evidence>
<dbReference type="Gene3D" id="1.10.3860.10">
    <property type="entry name" value="Sodium:dicarboxylate symporter"/>
    <property type="match status" value="1"/>
</dbReference>
<keyword evidence="3 6" id="KW-0812">Transmembrane</keyword>
<comment type="similarity">
    <text evidence="6">Belongs to the dicarboxylate/amino acid:cation symporter (DAACS) (TC 2.A.23) family.</text>
</comment>
<evidence type="ECO:0000256" key="1">
    <source>
        <dbReference type="ARBA" id="ARBA00004141"/>
    </source>
</evidence>
<feature type="transmembrane region" description="Helical" evidence="6">
    <location>
        <begin position="276"/>
        <end position="299"/>
    </location>
</feature>
<feature type="transmembrane region" description="Helical" evidence="6">
    <location>
        <begin position="80"/>
        <end position="103"/>
    </location>
</feature>
<dbReference type="Ensembl" id="ENSGACT00000025271.2">
    <property type="protein sequence ID" value="ENSGACP00000025222.2"/>
    <property type="gene ID" value="ENSGACG00000019073.2"/>
</dbReference>
<protein>
    <recommendedName>
        <fullName evidence="6">Amino acid transporter</fullName>
    </recommendedName>
</protein>
<evidence type="ECO:0000313" key="8">
    <source>
        <dbReference type="Ensembl" id="ENSGACP00000025222.2"/>
    </source>
</evidence>
<accession>G3Q5R6</accession>
<keyword evidence="4 6" id="KW-1133">Transmembrane helix</keyword>
<dbReference type="GO" id="GO:0015175">
    <property type="term" value="F:neutral L-amino acid transmembrane transporter activity"/>
    <property type="evidence" value="ECO:0007669"/>
    <property type="project" value="TreeGrafter"/>
</dbReference>
<dbReference type="InterPro" id="IPR036458">
    <property type="entry name" value="Na:dicarbo_symporter_sf"/>
</dbReference>
<evidence type="ECO:0000256" key="3">
    <source>
        <dbReference type="ARBA" id="ARBA00022692"/>
    </source>
</evidence>
<dbReference type="GO" id="GO:0005886">
    <property type="term" value="C:plasma membrane"/>
    <property type="evidence" value="ECO:0007669"/>
    <property type="project" value="TreeGrafter"/>
</dbReference>
<dbReference type="GO" id="GO:0005313">
    <property type="term" value="F:L-glutamate transmembrane transporter activity"/>
    <property type="evidence" value="ECO:0007669"/>
    <property type="project" value="TreeGrafter"/>
</dbReference>